<dbReference type="InterPro" id="IPR035067">
    <property type="entry name" value="V-type_ATPase_csu/dsu"/>
</dbReference>
<dbReference type="Pfam" id="PF01992">
    <property type="entry name" value="vATP-synt_AC39"/>
    <property type="match status" value="1"/>
</dbReference>
<evidence type="ECO:0000256" key="1">
    <source>
        <dbReference type="ARBA" id="ARBA00006709"/>
    </source>
</evidence>
<dbReference type="AlphaFoldDB" id="A0A7C3F1W2"/>
<dbReference type="PANTHER" id="PTHR38682:SF1">
    <property type="entry name" value="V-TYPE ATP SYNTHASE SUBUNIT C"/>
    <property type="match status" value="1"/>
</dbReference>
<evidence type="ECO:0000256" key="3">
    <source>
        <dbReference type="ARBA" id="ARBA00023065"/>
    </source>
</evidence>
<dbReference type="InterPro" id="IPR036079">
    <property type="entry name" value="ATPase_csu/dsu_sf"/>
</dbReference>
<reference evidence="4" key="1">
    <citation type="journal article" date="2020" name="mSystems">
        <title>Genome- and Community-Level Interaction Insights into Carbon Utilization and Element Cycling Functions of Hydrothermarchaeota in Hydrothermal Sediment.</title>
        <authorList>
            <person name="Zhou Z."/>
            <person name="Liu Y."/>
            <person name="Xu W."/>
            <person name="Pan J."/>
            <person name="Luo Z.H."/>
            <person name="Li M."/>
        </authorList>
    </citation>
    <scope>NUCLEOTIDE SEQUENCE [LARGE SCALE GENOMIC DNA]</scope>
    <source>
        <strain evidence="4">SpSt-468</strain>
    </source>
</reference>
<evidence type="ECO:0000313" key="4">
    <source>
        <dbReference type="EMBL" id="HFK20488.1"/>
    </source>
</evidence>
<dbReference type="EMBL" id="DSTX01000006">
    <property type="protein sequence ID" value="HFK20488.1"/>
    <property type="molecule type" value="Genomic_DNA"/>
</dbReference>
<sequence>MRGLALTDAVYASVKASSRKGQLLREQGYAELVALKSLKDFTARLRERYPKLAAVSGSEIKEVEGALLSSFSEEADEFSKFCPALEPVIGLIKQESDEDERVEVLKYGAGNIDLEAIRTLPKRISREEALSLLKKQGYGEEVEEGLRLYGRFNIPSLLKAVFTKHRLLRLIDAVARIGMGEELKGYLDLKVDSYNATTLLRALRNEFDPKAIEELLIYGAGEIGKERLRAAARSGNAQKMMAVFEGMGLEKAEGLRDIERSYEKRIFKNLRRIYYAGYVEAGSVIGYLELKLTEVKNLIRIANAIERGIDPKRALQDFAVY</sequence>
<accession>A0A7C3F1W2</accession>
<evidence type="ECO:0008006" key="5">
    <source>
        <dbReference type="Google" id="ProtNLM"/>
    </source>
</evidence>
<dbReference type="GO" id="GO:0046961">
    <property type="term" value="F:proton-transporting ATPase activity, rotational mechanism"/>
    <property type="evidence" value="ECO:0007669"/>
    <property type="project" value="InterPro"/>
</dbReference>
<gene>
    <name evidence="4" type="ORF">ENS19_04315</name>
</gene>
<keyword evidence="3" id="KW-0406">Ion transport</keyword>
<evidence type="ECO:0000256" key="2">
    <source>
        <dbReference type="ARBA" id="ARBA00022448"/>
    </source>
</evidence>
<name>A0A7C3F1W2_9CREN</name>
<protein>
    <recommendedName>
        <fullName evidence="5">V-type ATP synthase subunit C</fullName>
    </recommendedName>
</protein>
<organism evidence="4">
    <name type="scientific">Candidatus Methanomethylicus mesodigestus</name>
    <dbReference type="NCBI Taxonomy" id="1867258"/>
    <lineage>
        <taxon>Archaea</taxon>
        <taxon>Thermoproteota</taxon>
        <taxon>Methanosuratincolia</taxon>
        <taxon>Candidatus Methanomethylicales</taxon>
        <taxon>Candidatus Methanomethylicaceae</taxon>
        <taxon>Candidatus Methanomethylicus</taxon>
    </lineage>
</organism>
<comment type="similarity">
    <text evidence="1">Belongs to the V-ATPase V0D/AC39 subunit family.</text>
</comment>
<comment type="caution">
    <text evidence="4">The sequence shown here is derived from an EMBL/GenBank/DDBJ whole genome shotgun (WGS) entry which is preliminary data.</text>
</comment>
<dbReference type="Gene3D" id="1.10.132.50">
    <property type="entry name" value="ATP synthase (C/AC39) subunit, domain 3"/>
    <property type="match status" value="1"/>
</dbReference>
<proteinExistence type="inferred from homology"/>
<dbReference type="PANTHER" id="PTHR38682">
    <property type="entry name" value="V-TYPE ATP SYNTHASE SUBUNIT C"/>
    <property type="match status" value="1"/>
</dbReference>
<keyword evidence="2" id="KW-0813">Transport</keyword>
<dbReference type="InterPro" id="IPR002843">
    <property type="entry name" value="ATPase_V0-cplx_csu/dsu"/>
</dbReference>
<dbReference type="SUPFAM" id="SSF103486">
    <property type="entry name" value="V-type ATP synthase subunit C"/>
    <property type="match status" value="1"/>
</dbReference>
<dbReference type="Gene3D" id="1.20.1690.10">
    <property type="entry name" value="V-type ATP synthase subunit C domain"/>
    <property type="match status" value="2"/>
</dbReference>
<dbReference type="InterPro" id="IPR050873">
    <property type="entry name" value="V-ATPase_V0D/AC39_subunit"/>
</dbReference>
<dbReference type="InterPro" id="IPR044911">
    <property type="entry name" value="V-type_ATPase_csu/dsu_dom_3"/>
</dbReference>